<dbReference type="InterPro" id="IPR014710">
    <property type="entry name" value="RmlC-like_jellyroll"/>
</dbReference>
<dbReference type="AlphaFoldDB" id="A0A0K2B0A2"/>
<gene>
    <name evidence="5" type="primary">srm39</name>
    <name evidence="5" type="ORF">SAM23877_5598</name>
</gene>
<dbReference type="SUPFAM" id="SSF51182">
    <property type="entry name" value="RmlC-like cupins"/>
    <property type="match status" value="1"/>
</dbReference>
<feature type="active site" description="Proton acceptor" evidence="3">
    <location>
        <position position="62"/>
    </location>
</feature>
<dbReference type="Pfam" id="PF00908">
    <property type="entry name" value="dTDP_sugar_isom"/>
    <property type="match status" value="1"/>
</dbReference>
<feature type="active site" description="Proton donor" evidence="3">
    <location>
        <position position="132"/>
    </location>
</feature>
<protein>
    <submittedName>
        <fullName evidence="5">Putative NDP-hexose epimerase</fullName>
    </submittedName>
</protein>
<feature type="site" description="Participates in a stacking interaction with the thymidine ring of dTDP-4-oxo-6-deoxyglucose" evidence="4">
    <location>
        <position position="138"/>
    </location>
</feature>
<dbReference type="InterPro" id="IPR011051">
    <property type="entry name" value="RmlC_Cupin_sf"/>
</dbReference>
<dbReference type="GO" id="GO:0008830">
    <property type="term" value="F:dTDP-4-dehydrorhamnose 3,5-epimerase activity"/>
    <property type="evidence" value="ECO:0007669"/>
    <property type="project" value="InterPro"/>
</dbReference>
<dbReference type="STRING" id="1889.SAM40697_5091"/>
<evidence type="ECO:0000313" key="5">
    <source>
        <dbReference type="EMBL" id="AKZ58643.1"/>
    </source>
</evidence>
<dbReference type="GO" id="GO:0000271">
    <property type="term" value="P:polysaccharide biosynthetic process"/>
    <property type="evidence" value="ECO:0007669"/>
    <property type="project" value="TreeGrafter"/>
</dbReference>
<proteinExistence type="inferred from homology"/>
<organism evidence="5 6">
    <name type="scientific">Streptomyces ambofaciens (strain ATCC 23877 / 3486 / DSM 40053 / JCM 4204 / NBRC 12836 / NRRL B-2516)</name>
    <dbReference type="NCBI Taxonomy" id="278992"/>
    <lineage>
        <taxon>Bacteria</taxon>
        <taxon>Bacillati</taxon>
        <taxon>Actinomycetota</taxon>
        <taxon>Actinomycetes</taxon>
        <taxon>Kitasatosporales</taxon>
        <taxon>Streptomycetaceae</taxon>
        <taxon>Streptomyces</taxon>
    </lineage>
</organism>
<dbReference type="InterPro" id="IPR000888">
    <property type="entry name" value="RmlC-like"/>
</dbReference>
<dbReference type="PANTHER" id="PTHR21047">
    <property type="entry name" value="DTDP-6-DEOXY-D-GLUCOSE-3,5 EPIMERASE"/>
    <property type="match status" value="1"/>
</dbReference>
<keyword evidence="2" id="KW-0413">Isomerase</keyword>
<evidence type="ECO:0000256" key="1">
    <source>
        <dbReference type="ARBA" id="ARBA00010154"/>
    </source>
</evidence>
<dbReference type="KEGG" id="samb:SAM23877_5598"/>
<accession>A0A0K2B0A2</accession>
<evidence type="ECO:0000256" key="2">
    <source>
        <dbReference type="ARBA" id="ARBA00023235"/>
    </source>
</evidence>
<evidence type="ECO:0000313" key="6">
    <source>
        <dbReference type="Proteomes" id="UP000061018"/>
    </source>
</evidence>
<evidence type="ECO:0000256" key="4">
    <source>
        <dbReference type="PIRSR" id="PIRSR600888-3"/>
    </source>
</evidence>
<dbReference type="GO" id="GO:0019305">
    <property type="term" value="P:dTDP-rhamnose biosynthetic process"/>
    <property type="evidence" value="ECO:0007669"/>
    <property type="project" value="TreeGrafter"/>
</dbReference>
<dbReference type="EMBL" id="CP012382">
    <property type="protein sequence ID" value="AKZ58643.1"/>
    <property type="molecule type" value="Genomic_DNA"/>
</dbReference>
<dbReference type="RefSeq" id="WP_053138415.1">
    <property type="nucleotide sequence ID" value="NZ_CP012382.1"/>
</dbReference>
<dbReference type="Gene3D" id="2.60.120.10">
    <property type="entry name" value="Jelly Rolls"/>
    <property type="match status" value="1"/>
</dbReference>
<dbReference type="GO" id="GO:0005829">
    <property type="term" value="C:cytosol"/>
    <property type="evidence" value="ECO:0007669"/>
    <property type="project" value="TreeGrafter"/>
</dbReference>
<reference evidence="6" key="1">
    <citation type="journal article" date="2015" name="J. Biotechnol.">
        <title>Complete genome sequence of Streptomyces ambofaciens ATCC 23877, the spiramycin producer.</title>
        <authorList>
            <person name="Thibessard A."/>
            <person name="Haas D."/>
            <person name="Gerbaud C."/>
            <person name="Aigle B."/>
            <person name="Lautru S."/>
            <person name="Pernodet J.L."/>
            <person name="Leblond P."/>
        </authorList>
    </citation>
    <scope>NUCLEOTIDE SEQUENCE [LARGE SCALE GENOMIC DNA]</scope>
    <source>
        <strain evidence="6">ATCC 23877 / 3486 / DSM 40053 / JCM 4204 / NBRC 12836 / NRRL B-2516</strain>
    </source>
</reference>
<sequence>MLITETAVPDVFRIDPEPLPDHRGRFYEAVRRGPLEAAVGHSVEVRQVHCTVSGRNVLRGLHATTLPPGQAKILTCVRGAALTMVVDMRVGSPGFGRYEAVRQDAPSGTALYLPDGIGLGYVALADDTCMNYLCTEEYVPGMVIDVDALDPELGLPWGLTGDPVRSARDAAAPSLRAAAAAGILPTYEDCLRVRTSVPAPPDRTRL</sequence>
<evidence type="ECO:0000256" key="3">
    <source>
        <dbReference type="PIRSR" id="PIRSR600888-1"/>
    </source>
</evidence>
<dbReference type="Proteomes" id="UP000061018">
    <property type="component" value="Chromosome"/>
</dbReference>
<comment type="similarity">
    <text evidence="1">Belongs to the dTDP-4-dehydrorhamnose 3,5-epimerase family.</text>
</comment>
<name>A0A0K2B0A2_STRA7</name>
<dbReference type="PANTHER" id="PTHR21047:SF2">
    <property type="entry name" value="THYMIDINE DIPHOSPHO-4-KETO-RHAMNOSE 3,5-EPIMERASE"/>
    <property type="match status" value="1"/>
</dbReference>
<dbReference type="CDD" id="cd00438">
    <property type="entry name" value="cupin_RmlC"/>
    <property type="match status" value="1"/>
</dbReference>